<proteinExistence type="predicted"/>
<accession>A0ABR8UDY1</accession>
<reference evidence="2 3" key="1">
    <citation type="submission" date="2020-08" db="EMBL/GenBank/DDBJ databases">
        <title>A Genomic Blueprint of the Chicken Gut Microbiome.</title>
        <authorList>
            <person name="Gilroy R."/>
            <person name="Ravi A."/>
            <person name="Getino M."/>
            <person name="Pursley I."/>
            <person name="Horton D.L."/>
            <person name="Alikhan N.-F."/>
            <person name="Baker D."/>
            <person name="Gharbi K."/>
            <person name="Hall N."/>
            <person name="Watson M."/>
            <person name="Adriaenssens E.M."/>
            <person name="Foster-Nyarko E."/>
            <person name="Jarju S."/>
            <person name="Secka A."/>
            <person name="Antonio M."/>
            <person name="Oren A."/>
            <person name="Chaudhuri R."/>
            <person name="La Ragione R.M."/>
            <person name="Hildebrand F."/>
            <person name="Pallen M.J."/>
        </authorList>
    </citation>
    <scope>NUCLEOTIDE SEQUENCE [LARGE SCALE GENOMIC DNA]</scope>
    <source>
        <strain evidence="2 3">Sa2YVA2</strain>
    </source>
</reference>
<name>A0ABR8UDY1_9BACL</name>
<dbReference type="InterPro" id="IPR029046">
    <property type="entry name" value="LolA/LolB/LppX"/>
</dbReference>
<sequence length="364" mass="40767">MMKWIKPLIAVSFLLIFAVGLAACNAGDTSYSPQEVVNEALKGADEPIAFYGEYTMAMNDDAGNMYTKQWTGKNGKRRIEMTSEDGTEEIVAVNDGVTMTMYDKANNTAMIMPISEEDMKLINAQTPQQQAKKMLELVKDSHELSTADSEKIAGRDTFHIVAKAKKDKTLVGDQEIWVDKETWMVLKSISHSSQLVMTQEYTKIDYDPVFEESIFVLEIPEGVEVEVIDEESMMPSEVTLEDVKAELGTFHMITETDDVKLSALTVMEGMEERPEFSFDYVDNEDIPLFSVGVFKDLSNVEDFGATGTAEAITIRGVEGTKMESGDFRLLNWIEDGLVYSVYSTNPTMEFDEMLGYLKAMDSVE</sequence>
<evidence type="ECO:0000313" key="3">
    <source>
        <dbReference type="Proteomes" id="UP000626786"/>
    </source>
</evidence>
<dbReference type="InterPro" id="IPR052944">
    <property type="entry name" value="Sporulation_related"/>
</dbReference>
<dbReference type="SUPFAM" id="SSF89392">
    <property type="entry name" value="Prokaryotic lipoproteins and lipoprotein localization factors"/>
    <property type="match status" value="1"/>
</dbReference>
<dbReference type="EMBL" id="JACSQN010000025">
    <property type="protein sequence ID" value="MBD7986238.1"/>
    <property type="molecule type" value="Genomic_DNA"/>
</dbReference>
<feature type="signal peptide" evidence="1">
    <location>
        <begin position="1"/>
        <end position="22"/>
    </location>
</feature>
<dbReference type="PANTHER" id="PTHR37507">
    <property type="entry name" value="SPORULATION PROTEIN YDCC"/>
    <property type="match status" value="1"/>
</dbReference>
<evidence type="ECO:0000256" key="1">
    <source>
        <dbReference type="SAM" id="SignalP"/>
    </source>
</evidence>
<dbReference type="RefSeq" id="WP_191696064.1">
    <property type="nucleotide sequence ID" value="NZ_JACSQN010000025.1"/>
</dbReference>
<organism evidence="2 3">
    <name type="scientific">Sporosarcina quadrami</name>
    <dbReference type="NCBI Taxonomy" id="2762234"/>
    <lineage>
        <taxon>Bacteria</taxon>
        <taxon>Bacillati</taxon>
        <taxon>Bacillota</taxon>
        <taxon>Bacilli</taxon>
        <taxon>Bacillales</taxon>
        <taxon>Caryophanaceae</taxon>
        <taxon>Sporosarcina</taxon>
    </lineage>
</organism>
<dbReference type="PANTHER" id="PTHR37507:SF2">
    <property type="entry name" value="SPORULATION PROTEIN YDCC"/>
    <property type="match status" value="1"/>
</dbReference>
<dbReference type="Proteomes" id="UP000626786">
    <property type="component" value="Unassembled WGS sequence"/>
</dbReference>
<dbReference type="PROSITE" id="PS51257">
    <property type="entry name" value="PROKAR_LIPOPROTEIN"/>
    <property type="match status" value="1"/>
</dbReference>
<keyword evidence="3" id="KW-1185">Reference proteome</keyword>
<evidence type="ECO:0000313" key="2">
    <source>
        <dbReference type="EMBL" id="MBD7986238.1"/>
    </source>
</evidence>
<keyword evidence="2" id="KW-0449">Lipoprotein</keyword>
<dbReference type="Gene3D" id="2.50.20.10">
    <property type="entry name" value="Lipoprotein localisation LolA/LolB/LppX"/>
    <property type="match status" value="1"/>
</dbReference>
<gene>
    <name evidence="2" type="ORF">H9649_16835</name>
</gene>
<comment type="caution">
    <text evidence="2">The sequence shown here is derived from an EMBL/GenBank/DDBJ whole genome shotgun (WGS) entry which is preliminary data.</text>
</comment>
<feature type="chain" id="PRO_5046032990" evidence="1">
    <location>
        <begin position="23"/>
        <end position="364"/>
    </location>
</feature>
<keyword evidence="1" id="KW-0732">Signal</keyword>
<protein>
    <submittedName>
        <fullName evidence="2">Outer membrane lipoprotein carrier protein LolA</fullName>
    </submittedName>
</protein>